<dbReference type="GO" id="GO:0005829">
    <property type="term" value="C:cytosol"/>
    <property type="evidence" value="ECO:0007669"/>
    <property type="project" value="TreeGrafter"/>
</dbReference>
<dbReference type="GO" id="GO:0004347">
    <property type="term" value="F:glucose-6-phosphate isomerase activity"/>
    <property type="evidence" value="ECO:0007669"/>
    <property type="project" value="UniProtKB-UniRule"/>
</dbReference>
<keyword evidence="12" id="KW-1185">Reference proteome</keyword>
<comment type="subcellular location">
    <subcellularLocation>
        <location evidence="8">Cytoplasm</location>
    </subcellularLocation>
</comment>
<dbReference type="CDD" id="cd05016">
    <property type="entry name" value="SIS_PGI_2"/>
    <property type="match status" value="1"/>
</dbReference>
<comment type="function">
    <text evidence="8">Catalyzes the reversible isomerization of glucose-6-phosphate to fructose-6-phosphate.</text>
</comment>
<dbReference type="GO" id="GO:0097367">
    <property type="term" value="F:carbohydrate derivative binding"/>
    <property type="evidence" value="ECO:0007669"/>
    <property type="project" value="InterPro"/>
</dbReference>
<dbReference type="UniPathway" id="UPA00109">
    <property type="reaction ID" value="UER00181"/>
</dbReference>
<evidence type="ECO:0000256" key="9">
    <source>
        <dbReference type="RuleBase" id="RU000612"/>
    </source>
</evidence>
<dbReference type="FunFam" id="3.40.50.10490:FF:000018">
    <property type="entry name" value="Glucose-6-phosphate isomerase"/>
    <property type="match status" value="1"/>
</dbReference>
<feature type="active site" evidence="8">
    <location>
        <position position="388"/>
    </location>
</feature>
<dbReference type="AlphaFoldDB" id="A0A7I7K8K8"/>
<dbReference type="CDD" id="cd05015">
    <property type="entry name" value="SIS_PGI_1"/>
    <property type="match status" value="1"/>
</dbReference>
<keyword evidence="6 8" id="KW-0413">Isomerase</keyword>
<dbReference type="Pfam" id="PF00342">
    <property type="entry name" value="PGI"/>
    <property type="match status" value="1"/>
</dbReference>
<dbReference type="GO" id="GO:0048029">
    <property type="term" value="F:monosaccharide binding"/>
    <property type="evidence" value="ECO:0007669"/>
    <property type="project" value="TreeGrafter"/>
</dbReference>
<dbReference type="InterPro" id="IPR035482">
    <property type="entry name" value="SIS_PGI_2"/>
</dbReference>
<dbReference type="Gene3D" id="1.10.1390.10">
    <property type="match status" value="1"/>
</dbReference>
<dbReference type="PROSITE" id="PS51463">
    <property type="entry name" value="P_GLUCOSE_ISOMERASE_3"/>
    <property type="match status" value="1"/>
</dbReference>
<evidence type="ECO:0000256" key="10">
    <source>
        <dbReference type="SAM" id="MobiDB-lite"/>
    </source>
</evidence>
<dbReference type="InterPro" id="IPR023096">
    <property type="entry name" value="G6P_Isomerase_C"/>
</dbReference>
<dbReference type="EC" id="5.3.1.9" evidence="8"/>
<evidence type="ECO:0000256" key="5">
    <source>
        <dbReference type="ARBA" id="ARBA00023152"/>
    </source>
</evidence>
<dbReference type="PANTHER" id="PTHR11469:SF1">
    <property type="entry name" value="GLUCOSE-6-PHOSPHATE ISOMERASE"/>
    <property type="match status" value="1"/>
</dbReference>
<reference evidence="11 12" key="1">
    <citation type="journal article" date="2019" name="Emerg. Microbes Infect.">
        <title>Comprehensive subspecies identification of 175 nontuberculous mycobacteria species based on 7547 genomic profiles.</title>
        <authorList>
            <person name="Matsumoto Y."/>
            <person name="Kinjo T."/>
            <person name="Motooka D."/>
            <person name="Nabeya D."/>
            <person name="Jung N."/>
            <person name="Uechi K."/>
            <person name="Horii T."/>
            <person name="Iida T."/>
            <person name="Fujita J."/>
            <person name="Nakamura S."/>
        </authorList>
    </citation>
    <scope>NUCLEOTIDE SEQUENCE [LARGE SCALE GENOMIC DNA]</scope>
    <source>
        <strain evidence="11 12">JCM 6396</strain>
    </source>
</reference>
<dbReference type="GO" id="GO:0006094">
    <property type="term" value="P:gluconeogenesis"/>
    <property type="evidence" value="ECO:0007669"/>
    <property type="project" value="UniProtKB-UniRule"/>
</dbReference>
<evidence type="ECO:0000256" key="6">
    <source>
        <dbReference type="ARBA" id="ARBA00023235"/>
    </source>
</evidence>
<evidence type="ECO:0000256" key="8">
    <source>
        <dbReference type="HAMAP-Rule" id="MF_00473"/>
    </source>
</evidence>
<proteinExistence type="inferred from homology"/>
<feature type="active site" description="Proton donor" evidence="8">
    <location>
        <position position="357"/>
    </location>
</feature>
<dbReference type="InterPro" id="IPR035476">
    <property type="entry name" value="SIS_PGI_1"/>
</dbReference>
<dbReference type="PRINTS" id="PR00662">
    <property type="entry name" value="G6PISOMERASE"/>
</dbReference>
<comment type="pathway">
    <text evidence="8">Carbohydrate biosynthesis; gluconeogenesis.</text>
</comment>
<dbReference type="RefSeq" id="WP_163722392.1">
    <property type="nucleotide sequence ID" value="NZ_AP022563.1"/>
</dbReference>
<keyword evidence="5 8" id="KW-0324">Glycolysis</keyword>
<dbReference type="PROSITE" id="PS00174">
    <property type="entry name" value="P_GLUCOSE_ISOMERASE_2"/>
    <property type="match status" value="1"/>
</dbReference>
<gene>
    <name evidence="8 11" type="primary">pgi</name>
    <name evidence="11" type="ORF">MDUV_52750</name>
</gene>
<comment type="catalytic activity">
    <reaction evidence="7 8 9">
        <text>alpha-D-glucose 6-phosphate = beta-D-fructose 6-phosphate</text>
        <dbReference type="Rhea" id="RHEA:11816"/>
        <dbReference type="ChEBI" id="CHEBI:57634"/>
        <dbReference type="ChEBI" id="CHEBI:58225"/>
        <dbReference type="EC" id="5.3.1.9"/>
    </reaction>
</comment>
<dbReference type="GO" id="GO:0006096">
    <property type="term" value="P:glycolytic process"/>
    <property type="evidence" value="ECO:0007669"/>
    <property type="project" value="UniProtKB-UniRule"/>
</dbReference>
<evidence type="ECO:0000256" key="2">
    <source>
        <dbReference type="ARBA" id="ARBA00006604"/>
    </source>
</evidence>
<dbReference type="Gene3D" id="3.40.50.10490">
    <property type="entry name" value="Glucose-6-phosphate isomerase like protein, domain 1"/>
    <property type="match status" value="2"/>
</dbReference>
<keyword evidence="4 8" id="KW-0963">Cytoplasm</keyword>
<evidence type="ECO:0000256" key="1">
    <source>
        <dbReference type="ARBA" id="ARBA00004926"/>
    </source>
</evidence>
<dbReference type="Proteomes" id="UP000467006">
    <property type="component" value="Chromosome"/>
</dbReference>
<dbReference type="PANTHER" id="PTHR11469">
    <property type="entry name" value="GLUCOSE-6-PHOSPHATE ISOMERASE"/>
    <property type="match status" value="1"/>
</dbReference>
<comment type="similarity">
    <text evidence="2 8 9">Belongs to the GPI family.</text>
</comment>
<dbReference type="NCBIfam" id="NF001211">
    <property type="entry name" value="PRK00179.1"/>
    <property type="match status" value="1"/>
</dbReference>
<sequence length="553" mass="60015">MGSDITATPAWQALARHHDDISTAQLRDLFAHDPARGTELALTVGDLYIDYSKHRITRETLGLLVDLAQAAELPAKRDAMFSGAHINTSEDRAVLHTALRLPLRLPRDASLTVDGQDVVADVHQVLDRMGEFTDRLRSGQWRGATGERITTVVNIGIGGSDLGPVMVYQALRHYADASVSARFVSNVDPADLVATLDGLDPAATLFIIASKTFSTLETLTNATAARRWLTDALGEDAVSKHFVAVSTNAELVSEFGIDTDNMFGFWDWVGGRYSVDSAIGLSVMAVIGRERFAEFLEGFHIVDEHFRSAPLDVNAPVLLGLIGLWYNNFFGAETRAVLPYSNDLSRFAAYLQQLTMESNGKSVRADGTPVTSQTGEIFWGEPGTNGQHAFYQLLHQGTRLVPADFIGFSEPTDDLATADGSGSMHDLLMSNFFAQTQVLAFGKTSEEIAAEGTPADVVPHKVMPGNRPSTSILAHRLTPSVVGQLIALYEHQVFVEGVVWGIDSFDQWGVELGKTQAKALLPVLTEADSPAGQSDSSTDALVRRYRTQRGRSA</sequence>
<dbReference type="SUPFAM" id="SSF53697">
    <property type="entry name" value="SIS domain"/>
    <property type="match status" value="1"/>
</dbReference>
<protein>
    <recommendedName>
        <fullName evidence="8">Glucose-6-phosphate isomerase</fullName>
        <shortName evidence="8">GPI</shortName>
        <ecNumber evidence="8">5.3.1.9</ecNumber>
    </recommendedName>
    <alternativeName>
        <fullName evidence="8">Phosphoglucose isomerase</fullName>
        <shortName evidence="8">PGI</shortName>
    </alternativeName>
    <alternativeName>
        <fullName evidence="8">Phosphohexose isomerase</fullName>
        <shortName evidence="8">PHI</shortName>
    </alternativeName>
</protein>
<dbReference type="UniPathway" id="UPA00138"/>
<feature type="compositionally biased region" description="Basic residues" evidence="10">
    <location>
        <begin position="543"/>
        <end position="553"/>
    </location>
</feature>
<dbReference type="KEGG" id="mdu:MDUV_52750"/>
<dbReference type="HAMAP" id="MF_00473">
    <property type="entry name" value="G6P_isomerase"/>
    <property type="match status" value="1"/>
</dbReference>
<feature type="region of interest" description="Disordered" evidence="10">
    <location>
        <begin position="527"/>
        <end position="553"/>
    </location>
</feature>
<dbReference type="PROSITE" id="PS00765">
    <property type="entry name" value="P_GLUCOSE_ISOMERASE_1"/>
    <property type="match status" value="1"/>
</dbReference>
<feature type="active site" evidence="8">
    <location>
        <position position="514"/>
    </location>
</feature>
<dbReference type="InterPro" id="IPR018189">
    <property type="entry name" value="Phosphoglucose_isomerase_CS"/>
</dbReference>
<comment type="pathway">
    <text evidence="1 8 9">Carbohydrate degradation; glycolysis; D-glyceraldehyde 3-phosphate and glycerone phosphate from D-glucose: step 2/4.</text>
</comment>
<keyword evidence="3 8" id="KW-0312">Gluconeogenesis</keyword>
<evidence type="ECO:0000256" key="3">
    <source>
        <dbReference type="ARBA" id="ARBA00022432"/>
    </source>
</evidence>
<dbReference type="GO" id="GO:0051156">
    <property type="term" value="P:glucose 6-phosphate metabolic process"/>
    <property type="evidence" value="ECO:0007669"/>
    <property type="project" value="TreeGrafter"/>
</dbReference>
<evidence type="ECO:0000313" key="11">
    <source>
        <dbReference type="EMBL" id="BBX20415.1"/>
    </source>
</evidence>
<evidence type="ECO:0000256" key="4">
    <source>
        <dbReference type="ARBA" id="ARBA00022490"/>
    </source>
</evidence>
<organism evidence="11 12">
    <name type="scientific">Mycolicibacterium duvalii</name>
    <dbReference type="NCBI Taxonomy" id="39688"/>
    <lineage>
        <taxon>Bacteria</taxon>
        <taxon>Bacillati</taxon>
        <taxon>Actinomycetota</taxon>
        <taxon>Actinomycetes</taxon>
        <taxon>Mycobacteriales</taxon>
        <taxon>Mycobacteriaceae</taxon>
        <taxon>Mycolicibacterium</taxon>
    </lineage>
</organism>
<accession>A0A7I7K8K8</accession>
<dbReference type="InterPro" id="IPR046348">
    <property type="entry name" value="SIS_dom_sf"/>
</dbReference>
<dbReference type="InterPro" id="IPR001672">
    <property type="entry name" value="G6P_Isomerase"/>
</dbReference>
<evidence type="ECO:0000256" key="7">
    <source>
        <dbReference type="ARBA" id="ARBA00029321"/>
    </source>
</evidence>
<evidence type="ECO:0000313" key="12">
    <source>
        <dbReference type="Proteomes" id="UP000467006"/>
    </source>
</evidence>
<name>A0A7I7K8K8_9MYCO</name>
<dbReference type="EMBL" id="AP022563">
    <property type="protein sequence ID" value="BBX20415.1"/>
    <property type="molecule type" value="Genomic_DNA"/>
</dbReference>